<reference evidence="1 2" key="1">
    <citation type="submission" date="2017-04" db="EMBL/GenBank/DDBJ databases">
        <title>Draft genome sequence of Zooshikella ganghwensis VG4 isolated from Red Sea sediments.</title>
        <authorList>
            <person name="Rehman Z."/>
            <person name="Alam I."/>
            <person name="Kamau A."/>
            <person name="Bajic V."/>
            <person name="Leiknes T."/>
        </authorList>
    </citation>
    <scope>NUCLEOTIDE SEQUENCE [LARGE SCALE GENOMIC DNA]</scope>
    <source>
        <strain evidence="1 2">VG4</strain>
    </source>
</reference>
<dbReference type="RefSeq" id="WP_094788997.1">
    <property type="nucleotide sequence ID" value="NZ_NDXW01000001.1"/>
</dbReference>
<dbReference type="Proteomes" id="UP000257039">
    <property type="component" value="Unassembled WGS sequence"/>
</dbReference>
<organism evidence="1 2">
    <name type="scientific">Zooshikella ganghwensis</name>
    <dbReference type="NCBI Taxonomy" id="202772"/>
    <lineage>
        <taxon>Bacteria</taxon>
        <taxon>Pseudomonadati</taxon>
        <taxon>Pseudomonadota</taxon>
        <taxon>Gammaproteobacteria</taxon>
        <taxon>Oceanospirillales</taxon>
        <taxon>Zooshikellaceae</taxon>
        <taxon>Zooshikella</taxon>
    </lineage>
</organism>
<comment type="caution">
    <text evidence="1">The sequence shown here is derived from an EMBL/GenBank/DDBJ whole genome shotgun (WGS) entry which is preliminary data.</text>
</comment>
<protein>
    <submittedName>
        <fullName evidence="1">Uncharacterized protein</fullName>
    </submittedName>
</protein>
<accession>A0A4P9VV15</accession>
<dbReference type="EMBL" id="NDXW01000001">
    <property type="protein sequence ID" value="RDH46192.1"/>
    <property type="molecule type" value="Genomic_DNA"/>
</dbReference>
<evidence type="ECO:0000313" key="2">
    <source>
        <dbReference type="Proteomes" id="UP000257039"/>
    </source>
</evidence>
<proteinExistence type="predicted"/>
<sequence length="192" mass="22682">MSSRQHNTKPFHLNDYEHMIIDLAHEYRQHEQVFNKPHATQQEKYQARQGMLRAKDRLDAHAKVFIERADIIDQKVKLDDAEARQVWQNIQNYFANKGIISAAVLNKIHVPSQEEKVHHALKTYNQLWERYQKLVETIQWAAQQYSEHQQKVQNTQDIGDKRGFAMVASVFLSHIERFHNELEALKAEEAKT</sequence>
<keyword evidence="2" id="KW-1185">Reference proteome</keyword>
<gene>
    <name evidence="1" type="ORF">B9G39_23590</name>
</gene>
<dbReference type="AlphaFoldDB" id="A0A4P9VV15"/>
<name>A0A4P9VV15_9GAMM</name>
<evidence type="ECO:0000313" key="1">
    <source>
        <dbReference type="EMBL" id="RDH46192.1"/>
    </source>
</evidence>